<dbReference type="OMA" id="PAHEFLI"/>
<feature type="compositionally biased region" description="Basic and acidic residues" evidence="1">
    <location>
        <begin position="361"/>
        <end position="370"/>
    </location>
</feature>
<evidence type="ECO:0000256" key="1">
    <source>
        <dbReference type="SAM" id="MobiDB-lite"/>
    </source>
</evidence>
<dbReference type="EMBL" id="LGTL01000006">
    <property type="protein sequence ID" value="KPA81586.1"/>
    <property type="molecule type" value="Genomic_DNA"/>
</dbReference>
<name>A0A0M9G3V5_LEPPY</name>
<proteinExistence type="predicted"/>
<feature type="region of interest" description="Disordered" evidence="1">
    <location>
        <begin position="353"/>
        <end position="427"/>
    </location>
</feature>
<dbReference type="Proteomes" id="UP000037923">
    <property type="component" value="Unassembled WGS sequence"/>
</dbReference>
<reference evidence="2 3" key="1">
    <citation type="submission" date="2015-07" db="EMBL/GenBank/DDBJ databases">
        <title>High-quality genome of monoxenous trypanosomatid Leptomonas pyrrhocoris.</title>
        <authorList>
            <person name="Flegontov P."/>
            <person name="Butenko A."/>
            <person name="Firsov S."/>
            <person name="Vlcek C."/>
            <person name="Logacheva M.D."/>
            <person name="Field M."/>
            <person name="Filatov D."/>
            <person name="Flegontova O."/>
            <person name="Gerasimov E."/>
            <person name="Jackson A.P."/>
            <person name="Kelly S."/>
            <person name="Opperdoes F."/>
            <person name="O'Reilly A."/>
            <person name="Votypka J."/>
            <person name="Yurchenko V."/>
            <person name="Lukes J."/>
        </authorList>
    </citation>
    <scope>NUCLEOTIDE SEQUENCE [LARGE SCALE GENOMIC DNA]</scope>
    <source>
        <strain evidence="2">H10</strain>
    </source>
</reference>
<feature type="compositionally biased region" description="Acidic residues" evidence="1">
    <location>
        <begin position="620"/>
        <end position="634"/>
    </location>
</feature>
<feature type="compositionally biased region" description="Polar residues" evidence="1">
    <location>
        <begin position="1"/>
        <end position="21"/>
    </location>
</feature>
<dbReference type="VEuPathDB" id="TriTrypDB:LpyrH10_06_2920"/>
<feature type="region of interest" description="Disordered" evidence="1">
    <location>
        <begin position="611"/>
        <end position="634"/>
    </location>
</feature>
<sequence length="634" mass="67816">MDAVPSSTSPPVAAGASTSAAPSRGAHRGGRRGGRGEGRGRGGGGDRGRGGGRGDGRGRGRGRGDHRGGGRGAGRGYVPKATMRHRSLSGKHGTHDSRDGEPAAKRERKDQKPNSNFALLHSLLGDAALIAEYVRKYHASEKFRDAKSINAFLQAISQRPEPVYEELMARHKDEVFTTLERLFAVYALGKQTMNPPAHEFLIRCEQAGVRNAVWGEGVKTLPEKAPETDEDQNAEGNAGNKEAASSVAPPAPRMMAPTLPTGEASLLSPRELLKKLAALDPVGRLQRLIELSRTVGEMQVCAKKLTALMSESEGTSSGNSVNPHMEGKFDFAAKCQLISKLLSKARRVVEPTFASPPKAAAEAKEGEGNAKAESANEEAEVHENEESELQGEKNVSLSIVDPLAASDADTSTAAPPPVRRRRDSLTDDEVHTFQSTISAALHTLEGVLKSRPPNDTPQPLSKFCKLLEWCKAHGLLASEDERFIALLEQEVESDIAAQATQLETVINLKSLVAGDTAALAQVVDRLWAAGGEKCFVPSSVDVLSAMAVAASADGVAADVKRLVADRLAQTQCHLAGTVVLPRRALRFVNEERNKVKQATIAKQLEETAANYKTEGAAERVEEEGEEEDMELEEA</sequence>
<feature type="compositionally biased region" description="Low complexity" evidence="1">
    <location>
        <begin position="234"/>
        <end position="244"/>
    </location>
</feature>
<protein>
    <submittedName>
        <fullName evidence="2">Uncharacterized protein</fullName>
    </submittedName>
</protein>
<feature type="compositionally biased region" description="Basic and acidic residues" evidence="1">
    <location>
        <begin position="93"/>
        <end position="112"/>
    </location>
</feature>
<feature type="region of interest" description="Disordered" evidence="1">
    <location>
        <begin position="1"/>
        <end position="115"/>
    </location>
</feature>
<evidence type="ECO:0000313" key="3">
    <source>
        <dbReference type="Proteomes" id="UP000037923"/>
    </source>
</evidence>
<feature type="region of interest" description="Disordered" evidence="1">
    <location>
        <begin position="221"/>
        <end position="254"/>
    </location>
</feature>
<gene>
    <name evidence="2" type="ORF">ABB37_03922</name>
</gene>
<accession>A0A0M9G3V5</accession>
<organism evidence="2 3">
    <name type="scientific">Leptomonas pyrrhocoris</name>
    <name type="common">Firebug parasite</name>
    <dbReference type="NCBI Taxonomy" id="157538"/>
    <lineage>
        <taxon>Eukaryota</taxon>
        <taxon>Discoba</taxon>
        <taxon>Euglenozoa</taxon>
        <taxon>Kinetoplastea</taxon>
        <taxon>Metakinetoplastina</taxon>
        <taxon>Trypanosomatida</taxon>
        <taxon>Trypanosomatidae</taxon>
        <taxon>Leishmaniinae</taxon>
        <taxon>Leptomonas</taxon>
    </lineage>
</organism>
<comment type="caution">
    <text evidence="2">The sequence shown here is derived from an EMBL/GenBank/DDBJ whole genome shotgun (WGS) entry which is preliminary data.</text>
</comment>
<dbReference type="RefSeq" id="XP_015660025.1">
    <property type="nucleotide sequence ID" value="XM_015801405.1"/>
</dbReference>
<evidence type="ECO:0000313" key="2">
    <source>
        <dbReference type="EMBL" id="KPA81586.1"/>
    </source>
</evidence>
<feature type="compositionally biased region" description="Basic and acidic residues" evidence="1">
    <location>
        <begin position="34"/>
        <end position="68"/>
    </location>
</feature>
<feature type="compositionally biased region" description="Low complexity" evidence="1">
    <location>
        <begin position="404"/>
        <end position="413"/>
    </location>
</feature>
<dbReference type="AlphaFoldDB" id="A0A0M9G3V5"/>
<dbReference type="GeneID" id="26904213"/>
<keyword evidence="3" id="KW-1185">Reference proteome</keyword>
<dbReference type="OrthoDB" id="272920at2759"/>